<accession>A0A9N7NTG3</accession>
<evidence type="ECO:0000259" key="3">
    <source>
        <dbReference type="SMART" id="SM00198"/>
    </source>
</evidence>
<dbReference type="PANTHER" id="PTHR10334">
    <property type="entry name" value="CYSTEINE-RICH SECRETORY PROTEIN-RELATED"/>
    <property type="match status" value="1"/>
</dbReference>
<dbReference type="PRINTS" id="PR00837">
    <property type="entry name" value="V5TPXLIKE"/>
</dbReference>
<evidence type="ECO:0000313" key="5">
    <source>
        <dbReference type="Proteomes" id="UP001153555"/>
    </source>
</evidence>
<evidence type="ECO:0000256" key="2">
    <source>
        <dbReference type="SAM" id="SignalP"/>
    </source>
</evidence>
<evidence type="ECO:0000256" key="1">
    <source>
        <dbReference type="SAM" id="MobiDB-lite"/>
    </source>
</evidence>
<dbReference type="Pfam" id="PF00188">
    <property type="entry name" value="CAP"/>
    <property type="match status" value="1"/>
</dbReference>
<reference evidence="4" key="1">
    <citation type="submission" date="2019-12" db="EMBL/GenBank/DDBJ databases">
        <authorList>
            <person name="Scholes J."/>
        </authorList>
    </citation>
    <scope>NUCLEOTIDE SEQUENCE</scope>
</reference>
<feature type="domain" description="SCP" evidence="3">
    <location>
        <begin position="56"/>
        <end position="196"/>
    </location>
</feature>
<protein>
    <submittedName>
        <fullName evidence="4">CAP (Cysteine-rich secretory proteins- Antigen 5-and Pathogenesis-related 1 protein) superfamily protein</fullName>
    </submittedName>
</protein>
<evidence type="ECO:0000313" key="4">
    <source>
        <dbReference type="EMBL" id="CAA0836452.1"/>
    </source>
</evidence>
<dbReference type="Proteomes" id="UP001153555">
    <property type="component" value="Unassembled WGS sequence"/>
</dbReference>
<gene>
    <name evidence="4" type="ORF">SHERM_03541</name>
</gene>
<feature type="signal peptide" evidence="2">
    <location>
        <begin position="1"/>
        <end position="22"/>
    </location>
</feature>
<dbReference type="Gene3D" id="3.40.33.10">
    <property type="entry name" value="CAP"/>
    <property type="match status" value="1"/>
</dbReference>
<sequence length="217" mass="24810">MPNPRIWGSLLFLLLAAAAAAAAIHHPTPRDRLRHRAPSPGRPHLRPPPLAPSFDREQQEYLRAHNDLRRRAGVPPLAWDPVLAAEARSWAEQRRGDCDYRRHSASRYGENIFWMRYREFDPADAVGYWFGEWRLYDHATNTCRCRPERNGCECGHYLGVIWSTTRRVGCSGSVYCKHQQGVYVVCNYDPPGLIPGVDPFTGLKLKLNGFNPLIDLH</sequence>
<name>A0A9N7NTG3_STRHE</name>
<dbReference type="InterPro" id="IPR014044">
    <property type="entry name" value="CAP_dom"/>
</dbReference>
<dbReference type="AlphaFoldDB" id="A0A9N7NTG3"/>
<dbReference type="InterPro" id="IPR001283">
    <property type="entry name" value="CRISP-related"/>
</dbReference>
<comment type="caution">
    <text evidence="4">The sequence shown here is derived from an EMBL/GenBank/DDBJ whole genome shotgun (WGS) entry which is preliminary data.</text>
</comment>
<organism evidence="4 5">
    <name type="scientific">Striga hermonthica</name>
    <name type="common">Purple witchweed</name>
    <name type="synonym">Buchnera hermonthica</name>
    <dbReference type="NCBI Taxonomy" id="68872"/>
    <lineage>
        <taxon>Eukaryota</taxon>
        <taxon>Viridiplantae</taxon>
        <taxon>Streptophyta</taxon>
        <taxon>Embryophyta</taxon>
        <taxon>Tracheophyta</taxon>
        <taxon>Spermatophyta</taxon>
        <taxon>Magnoliopsida</taxon>
        <taxon>eudicotyledons</taxon>
        <taxon>Gunneridae</taxon>
        <taxon>Pentapetalae</taxon>
        <taxon>asterids</taxon>
        <taxon>lamiids</taxon>
        <taxon>Lamiales</taxon>
        <taxon>Orobanchaceae</taxon>
        <taxon>Buchnereae</taxon>
        <taxon>Striga</taxon>
    </lineage>
</organism>
<proteinExistence type="predicted"/>
<feature type="chain" id="PRO_5040386104" evidence="2">
    <location>
        <begin position="23"/>
        <end position="217"/>
    </location>
</feature>
<dbReference type="OrthoDB" id="337038at2759"/>
<keyword evidence="2" id="KW-0732">Signal</keyword>
<dbReference type="EMBL" id="CACSLK010030184">
    <property type="protein sequence ID" value="CAA0836452.1"/>
    <property type="molecule type" value="Genomic_DNA"/>
</dbReference>
<feature type="region of interest" description="Disordered" evidence="1">
    <location>
        <begin position="26"/>
        <end position="52"/>
    </location>
</feature>
<dbReference type="InterPro" id="IPR035940">
    <property type="entry name" value="CAP_sf"/>
</dbReference>
<dbReference type="SUPFAM" id="SSF55797">
    <property type="entry name" value="PR-1-like"/>
    <property type="match status" value="1"/>
</dbReference>
<dbReference type="FunFam" id="3.40.33.10:FF:000004">
    <property type="entry name" value="CAP, cysteine-rich secretory protein, antigen 5"/>
    <property type="match status" value="1"/>
</dbReference>
<dbReference type="SMART" id="SM00198">
    <property type="entry name" value="SCP"/>
    <property type="match status" value="1"/>
</dbReference>
<keyword evidence="5" id="KW-1185">Reference proteome</keyword>